<dbReference type="NCBIfam" id="TIGR03383">
    <property type="entry name" value="urate_oxi"/>
    <property type="match status" value="1"/>
</dbReference>
<proteinExistence type="inferred from homology"/>
<keyword evidence="4 5" id="KW-0560">Oxidoreductase</keyword>
<accession>A0ABV9Q221</accession>
<evidence type="ECO:0000256" key="6">
    <source>
        <dbReference type="RuleBase" id="RU004455"/>
    </source>
</evidence>
<comment type="function">
    <text evidence="5 6">Catalyzes the oxidation of uric acid to 5-hydroxyisourate, which is further processed to form (S)-allantoin.</text>
</comment>
<dbReference type="Gene3D" id="3.10.270.10">
    <property type="entry name" value="Urate Oxidase"/>
    <property type="match status" value="1"/>
</dbReference>
<keyword evidence="3 5" id="KW-0659">Purine metabolism</keyword>
<dbReference type="PRINTS" id="PR00093">
    <property type="entry name" value="URICASE"/>
</dbReference>
<sequence length="321" mass="36343">MKPANSEERMMYYGKGDVFVYRTFAKPLSGIQSIPESDFTGRENIIFGMNVKIAVGGEDFLPSFTEGDNRLVVATDSMKNFIQRHAAQYEGSTMEGFLEFVSRRFLETYPQMSSILITGKETPFEAALVPVDSVLQESCLVFRHSRNEYATVTLEMVRTENDAAIVSHLCGISDLQLIKVSGNSFTGFVRDEYTTLPEDGNRPLFIYLNIGWRYGDVQDAMGKDAARYVPAEQVRDIAGAVFEQVETRSIQHLIYHIGCRVLERFPQLEEVRFESQNRTWDTVVDTIPNSTGRVYTEPRPPYGFQGFSVIRQDLGQKGSNQ</sequence>
<dbReference type="InterPro" id="IPR019842">
    <property type="entry name" value="Uricase_CS"/>
</dbReference>
<dbReference type="PANTHER" id="PTHR42874:SF1">
    <property type="entry name" value="URICASE"/>
    <property type="match status" value="1"/>
</dbReference>
<name>A0ABV9Q221_9BACL</name>
<evidence type="ECO:0000256" key="5">
    <source>
        <dbReference type="PIRNR" id="PIRNR000241"/>
    </source>
</evidence>
<dbReference type="Pfam" id="PF01014">
    <property type="entry name" value="Uricase"/>
    <property type="match status" value="2"/>
</dbReference>
<comment type="catalytic activity">
    <reaction evidence="5 6">
        <text>urate + O2 + H2O = 5-hydroxyisourate + H2O2</text>
        <dbReference type="Rhea" id="RHEA:21368"/>
        <dbReference type="ChEBI" id="CHEBI:15377"/>
        <dbReference type="ChEBI" id="CHEBI:15379"/>
        <dbReference type="ChEBI" id="CHEBI:16240"/>
        <dbReference type="ChEBI" id="CHEBI:17775"/>
        <dbReference type="ChEBI" id="CHEBI:18072"/>
        <dbReference type="EC" id="1.7.3.3"/>
    </reaction>
</comment>
<evidence type="ECO:0000256" key="3">
    <source>
        <dbReference type="ARBA" id="ARBA00022631"/>
    </source>
</evidence>
<evidence type="ECO:0000313" key="7">
    <source>
        <dbReference type="EMBL" id="MFC4766730.1"/>
    </source>
</evidence>
<evidence type="ECO:0000313" key="8">
    <source>
        <dbReference type="Proteomes" id="UP001596002"/>
    </source>
</evidence>
<protein>
    <recommendedName>
        <fullName evidence="5 6">Uricase</fullName>
        <ecNumber evidence="5 6">1.7.3.3</ecNumber>
    </recommendedName>
    <alternativeName>
        <fullName evidence="5">Urate oxidase</fullName>
    </alternativeName>
</protein>
<dbReference type="RefSeq" id="WP_380024626.1">
    <property type="nucleotide sequence ID" value="NZ_JBHSHC010000029.1"/>
</dbReference>
<dbReference type="PANTHER" id="PTHR42874">
    <property type="entry name" value="URICASE"/>
    <property type="match status" value="1"/>
</dbReference>
<comment type="pathway">
    <text evidence="1 5">Purine metabolism; urate degradation; (S)-allantoin from urate: step 1/3.</text>
</comment>
<dbReference type="Proteomes" id="UP001596002">
    <property type="component" value="Unassembled WGS sequence"/>
</dbReference>
<gene>
    <name evidence="7" type="primary">pucL</name>
    <name evidence="7" type="ORF">ACFO8Q_04990</name>
</gene>
<keyword evidence="8" id="KW-1185">Reference proteome</keyword>
<dbReference type="PIRSF" id="PIRSF000241">
    <property type="entry name" value="Urate_oxidase"/>
    <property type="match status" value="1"/>
</dbReference>
<reference evidence="8" key="1">
    <citation type="journal article" date="2019" name="Int. J. Syst. Evol. Microbiol.">
        <title>The Global Catalogue of Microorganisms (GCM) 10K type strain sequencing project: providing services to taxonomists for standard genome sequencing and annotation.</title>
        <authorList>
            <consortium name="The Broad Institute Genomics Platform"/>
            <consortium name="The Broad Institute Genome Sequencing Center for Infectious Disease"/>
            <person name="Wu L."/>
            <person name="Ma J."/>
        </authorList>
    </citation>
    <scope>NUCLEOTIDE SEQUENCE [LARGE SCALE GENOMIC DNA]</scope>
    <source>
        <strain evidence="8">WYCCWR 12678</strain>
    </source>
</reference>
<evidence type="ECO:0000256" key="2">
    <source>
        <dbReference type="ARBA" id="ARBA00009760"/>
    </source>
</evidence>
<comment type="similarity">
    <text evidence="2 5 6">Belongs to the uricase family.</text>
</comment>
<dbReference type="InterPro" id="IPR002042">
    <property type="entry name" value="Uricase"/>
</dbReference>
<evidence type="ECO:0000256" key="1">
    <source>
        <dbReference type="ARBA" id="ARBA00004831"/>
    </source>
</evidence>
<dbReference type="GO" id="GO:0004846">
    <property type="term" value="F:urate oxidase activity"/>
    <property type="evidence" value="ECO:0007669"/>
    <property type="project" value="UniProtKB-EC"/>
</dbReference>
<organism evidence="7 8">
    <name type="scientific">Effusibacillus consociatus</name>
    <dbReference type="NCBI Taxonomy" id="1117041"/>
    <lineage>
        <taxon>Bacteria</taxon>
        <taxon>Bacillati</taxon>
        <taxon>Bacillota</taxon>
        <taxon>Bacilli</taxon>
        <taxon>Bacillales</taxon>
        <taxon>Alicyclobacillaceae</taxon>
        <taxon>Effusibacillus</taxon>
    </lineage>
</organism>
<dbReference type="PROSITE" id="PS00366">
    <property type="entry name" value="URICASE"/>
    <property type="match status" value="1"/>
</dbReference>
<comment type="caution">
    <text evidence="7">The sequence shown here is derived from an EMBL/GenBank/DDBJ whole genome shotgun (WGS) entry which is preliminary data.</text>
</comment>
<dbReference type="EC" id="1.7.3.3" evidence="5 6"/>
<evidence type="ECO:0000256" key="4">
    <source>
        <dbReference type="ARBA" id="ARBA00023002"/>
    </source>
</evidence>
<dbReference type="SUPFAM" id="SSF55620">
    <property type="entry name" value="Tetrahydrobiopterin biosynthesis enzymes-like"/>
    <property type="match status" value="2"/>
</dbReference>
<dbReference type="EMBL" id="JBHSHC010000029">
    <property type="protein sequence ID" value="MFC4766730.1"/>
    <property type="molecule type" value="Genomic_DNA"/>
</dbReference>